<sequence>MSMAWRHRGGAPVARLDAMPEAEATVIRYLRRWLDGPDGQALVWCDLAEDGAAPDFADLCALLIERGRRPFACHRAECLCVGADESAFANMVMAAATGEREDAMLIATLIVRSDLAGAAAHLSESVGLAVLRRTQIAARMQTHAGSSLHH</sequence>
<reference evidence="1 2" key="1">
    <citation type="submission" date="2023-09" db="EMBL/GenBank/DDBJ databases">
        <authorList>
            <person name="Rey-Velasco X."/>
        </authorList>
    </citation>
    <scope>NUCLEOTIDE SEQUENCE [LARGE SCALE GENOMIC DNA]</scope>
    <source>
        <strain evidence="1 2">F158</strain>
    </source>
</reference>
<dbReference type="RefSeq" id="WP_311688764.1">
    <property type="nucleotide sequence ID" value="NZ_JAVRHL010000001.1"/>
</dbReference>
<accession>A0ABU3DDK9</accession>
<gene>
    <name evidence="1" type="ORF">RM543_00960</name>
</gene>
<evidence type="ECO:0000313" key="2">
    <source>
        <dbReference type="Proteomes" id="UP001265259"/>
    </source>
</evidence>
<keyword evidence="2" id="KW-1185">Reference proteome</keyword>
<dbReference type="EMBL" id="JAVRHL010000001">
    <property type="protein sequence ID" value="MDT0681237.1"/>
    <property type="molecule type" value="Genomic_DNA"/>
</dbReference>
<organism evidence="1 2">
    <name type="scientific">Tropicimonas omnivorans</name>
    <dbReference type="NCBI Taxonomy" id="3075590"/>
    <lineage>
        <taxon>Bacteria</taxon>
        <taxon>Pseudomonadati</taxon>
        <taxon>Pseudomonadota</taxon>
        <taxon>Alphaproteobacteria</taxon>
        <taxon>Rhodobacterales</taxon>
        <taxon>Roseobacteraceae</taxon>
        <taxon>Tropicimonas</taxon>
    </lineage>
</organism>
<dbReference type="Proteomes" id="UP001265259">
    <property type="component" value="Unassembled WGS sequence"/>
</dbReference>
<proteinExistence type="predicted"/>
<evidence type="ECO:0000313" key="1">
    <source>
        <dbReference type="EMBL" id="MDT0681237.1"/>
    </source>
</evidence>
<comment type="caution">
    <text evidence="1">The sequence shown here is derived from an EMBL/GenBank/DDBJ whole genome shotgun (WGS) entry which is preliminary data.</text>
</comment>
<protein>
    <submittedName>
        <fullName evidence="1">Uncharacterized protein</fullName>
    </submittedName>
</protein>
<name>A0ABU3DDK9_9RHOB</name>